<feature type="coiled-coil region" evidence="1">
    <location>
        <begin position="91"/>
        <end position="118"/>
    </location>
</feature>
<evidence type="ECO:0000313" key="3">
    <source>
        <dbReference type="EMBL" id="KAJ3641224.1"/>
    </source>
</evidence>
<dbReference type="Proteomes" id="UP001168821">
    <property type="component" value="Unassembled WGS sequence"/>
</dbReference>
<comment type="caution">
    <text evidence="3">The sequence shown here is derived from an EMBL/GenBank/DDBJ whole genome shotgun (WGS) entry which is preliminary data.</text>
</comment>
<evidence type="ECO:0000313" key="4">
    <source>
        <dbReference type="Proteomes" id="UP001168821"/>
    </source>
</evidence>
<dbReference type="EMBL" id="JALNTZ010000009">
    <property type="protein sequence ID" value="KAJ3641224.1"/>
    <property type="molecule type" value="Genomic_DNA"/>
</dbReference>
<organism evidence="3 4">
    <name type="scientific">Zophobas morio</name>
    <dbReference type="NCBI Taxonomy" id="2755281"/>
    <lineage>
        <taxon>Eukaryota</taxon>
        <taxon>Metazoa</taxon>
        <taxon>Ecdysozoa</taxon>
        <taxon>Arthropoda</taxon>
        <taxon>Hexapoda</taxon>
        <taxon>Insecta</taxon>
        <taxon>Pterygota</taxon>
        <taxon>Neoptera</taxon>
        <taxon>Endopterygota</taxon>
        <taxon>Coleoptera</taxon>
        <taxon>Polyphaga</taxon>
        <taxon>Cucujiformia</taxon>
        <taxon>Tenebrionidae</taxon>
        <taxon>Zophobas</taxon>
    </lineage>
</organism>
<sequence length="316" mass="35410">MAGGANASESTLSCKKCKSKVVNAIKCAKCGNAYHQSCAKLVTNIQFLDNSSALCCGPVPMGEDDTAFFEAVDHLIGPDKKMDFSIFTYLMKQKDQTINELREHVRLLNEHIVLLKANSNAKPDTPYIRNDKISSEPDKKLSPEKAIKKNINVQKTPSSNSVIDTHDININNQKPKEDRTNKRKPLIIGNGTDPGGNNNDGFAIARVVKRSSIHLTRINPKITDEQISNFIENNLVSLSLLKENISPGIKVAKLQSRHPDTYSSFKITMDSLYFKDLLEPNFWPKGVAVRKFFNEYTRRLSSTQKLPKNSEEDSRN</sequence>
<protein>
    <submittedName>
        <fullName evidence="3">Uncharacterized protein</fullName>
    </submittedName>
</protein>
<evidence type="ECO:0000256" key="1">
    <source>
        <dbReference type="SAM" id="Coils"/>
    </source>
</evidence>
<keyword evidence="4" id="KW-1185">Reference proteome</keyword>
<proteinExistence type="predicted"/>
<gene>
    <name evidence="3" type="ORF">Zmor_027739</name>
</gene>
<feature type="region of interest" description="Disordered" evidence="2">
    <location>
        <begin position="171"/>
        <end position="194"/>
    </location>
</feature>
<name>A0AA38HPW6_9CUCU</name>
<reference evidence="3" key="1">
    <citation type="journal article" date="2023" name="G3 (Bethesda)">
        <title>Whole genome assemblies of Zophobas morio and Tenebrio molitor.</title>
        <authorList>
            <person name="Kaur S."/>
            <person name="Stinson S.A."/>
            <person name="diCenzo G.C."/>
        </authorList>
    </citation>
    <scope>NUCLEOTIDE SEQUENCE</scope>
    <source>
        <strain evidence="3">QUZm001</strain>
    </source>
</reference>
<evidence type="ECO:0000256" key="2">
    <source>
        <dbReference type="SAM" id="MobiDB-lite"/>
    </source>
</evidence>
<keyword evidence="1" id="KW-0175">Coiled coil</keyword>
<accession>A0AA38HPW6</accession>
<dbReference type="SUPFAM" id="SSF57889">
    <property type="entry name" value="Cysteine-rich domain"/>
    <property type="match status" value="1"/>
</dbReference>
<dbReference type="InterPro" id="IPR046349">
    <property type="entry name" value="C1-like_sf"/>
</dbReference>
<dbReference type="AlphaFoldDB" id="A0AA38HPW6"/>